<keyword evidence="2" id="KW-1185">Reference proteome</keyword>
<proteinExistence type="predicted"/>
<evidence type="ECO:0000313" key="2">
    <source>
        <dbReference type="Proteomes" id="UP000234585"/>
    </source>
</evidence>
<dbReference type="Proteomes" id="UP000234585">
    <property type="component" value="Unassembled WGS sequence"/>
</dbReference>
<evidence type="ECO:0000313" key="1">
    <source>
        <dbReference type="EMBL" id="PLB40788.1"/>
    </source>
</evidence>
<reference evidence="1 2" key="1">
    <citation type="submission" date="2017-12" db="EMBL/GenBank/DDBJ databases">
        <authorList>
            <consortium name="DOE Joint Genome Institute"/>
            <person name="Haridas S."/>
            <person name="Kjaerbolling I."/>
            <person name="Vesth T.C."/>
            <person name="Frisvad J.C."/>
            <person name="Nybo J.L."/>
            <person name="Theobald S."/>
            <person name="Kuo A."/>
            <person name="Bowyer P."/>
            <person name="Matsuda Y."/>
            <person name="Mondo S."/>
            <person name="Lyhne E.K."/>
            <person name="Kogle M.E."/>
            <person name="Clum A."/>
            <person name="Lipzen A."/>
            <person name="Salamov A."/>
            <person name="Ngan C.Y."/>
            <person name="Daum C."/>
            <person name="Chiniquy J."/>
            <person name="Barry K."/>
            <person name="LaButti K."/>
            <person name="Simmons B.A."/>
            <person name="Magnuson J.K."/>
            <person name="Mortensen U.H."/>
            <person name="Larsen T.O."/>
            <person name="Grigoriev I.V."/>
            <person name="Baker S.E."/>
            <person name="Andersen M.R."/>
            <person name="Nordberg H.P."/>
            <person name="Cantor M.N."/>
            <person name="Hua S.X."/>
        </authorList>
    </citation>
    <scope>NUCLEOTIDE SEQUENCE [LARGE SCALE GENOMIC DNA]</scope>
    <source>
        <strain evidence="1 2">CBS 102.13</strain>
    </source>
</reference>
<sequence>MVELWTTPLLVPCLPWAISHCESSGPSKSWSLGGTISSPSIRKAPYSRVEAEQIVEGPVPDSDSTLLHIRQLALGGPIVPMVHEDFYHRTTATTTKTCQSMGRCLYVHGCPDWPNRCLHHDKCESVAFN</sequence>
<organism evidence="1 2">
    <name type="scientific">Aspergillus candidus</name>
    <dbReference type="NCBI Taxonomy" id="41067"/>
    <lineage>
        <taxon>Eukaryota</taxon>
        <taxon>Fungi</taxon>
        <taxon>Dikarya</taxon>
        <taxon>Ascomycota</taxon>
        <taxon>Pezizomycotina</taxon>
        <taxon>Eurotiomycetes</taxon>
        <taxon>Eurotiomycetidae</taxon>
        <taxon>Eurotiales</taxon>
        <taxon>Aspergillaceae</taxon>
        <taxon>Aspergillus</taxon>
        <taxon>Aspergillus subgen. Circumdati</taxon>
    </lineage>
</organism>
<name>A0A2I2FJH3_ASPCN</name>
<dbReference type="RefSeq" id="XP_024674800.1">
    <property type="nucleotide sequence ID" value="XM_024811536.1"/>
</dbReference>
<dbReference type="AlphaFoldDB" id="A0A2I2FJH3"/>
<dbReference type="EMBL" id="KZ559123">
    <property type="protein sequence ID" value="PLB40788.1"/>
    <property type="molecule type" value="Genomic_DNA"/>
</dbReference>
<protein>
    <submittedName>
        <fullName evidence="1">Uncharacterized protein</fullName>
    </submittedName>
</protein>
<gene>
    <name evidence="1" type="ORF">BDW47DRAFT_100836</name>
</gene>
<accession>A0A2I2FJH3</accession>
<dbReference type="GeneID" id="36518696"/>